<feature type="transmembrane region" description="Helical" evidence="9">
    <location>
        <begin position="120"/>
        <end position="141"/>
    </location>
</feature>
<keyword evidence="3 9" id="KW-0812">Transmembrane</keyword>
<evidence type="ECO:0000313" key="11">
    <source>
        <dbReference type="EMBL" id="MBP3942682.1"/>
    </source>
</evidence>
<evidence type="ECO:0000256" key="2">
    <source>
        <dbReference type="ARBA" id="ARBA00022475"/>
    </source>
</evidence>
<feature type="binding site" evidence="8">
    <location>
        <position position="468"/>
    </location>
    <ligand>
        <name>Mn(2+)</name>
        <dbReference type="ChEBI" id="CHEBI:29035"/>
    </ligand>
</feature>
<keyword evidence="5 9" id="KW-0472">Membrane</keyword>
<dbReference type="InterPro" id="IPR000917">
    <property type="entry name" value="Sulfatase_N"/>
</dbReference>
<evidence type="ECO:0000256" key="4">
    <source>
        <dbReference type="ARBA" id="ARBA00022989"/>
    </source>
</evidence>
<evidence type="ECO:0000256" key="5">
    <source>
        <dbReference type="ARBA" id="ARBA00023136"/>
    </source>
</evidence>
<dbReference type="SUPFAM" id="SSF53649">
    <property type="entry name" value="Alkaline phosphatase-like"/>
    <property type="match status" value="1"/>
</dbReference>
<evidence type="ECO:0000313" key="12">
    <source>
        <dbReference type="Proteomes" id="UP000679691"/>
    </source>
</evidence>
<feature type="domain" description="Sulfatase N-terminal" evidence="10">
    <location>
        <begin position="250"/>
        <end position="523"/>
    </location>
</feature>
<dbReference type="GO" id="GO:0046872">
    <property type="term" value="F:metal ion binding"/>
    <property type="evidence" value="ECO:0007669"/>
    <property type="project" value="UniProtKB-KW"/>
</dbReference>
<gene>
    <name evidence="11" type="ORF">J5U18_03740</name>
</gene>
<comment type="caution">
    <text evidence="11">The sequence shown here is derived from an EMBL/GenBank/DDBJ whole genome shotgun (WGS) entry which is preliminary data.</text>
</comment>
<keyword evidence="11" id="KW-0378">Hydrolase</keyword>
<keyword evidence="12" id="KW-1185">Reference proteome</keyword>
<protein>
    <submittedName>
        <fullName evidence="11">Sulfatase-like hydrolase/transferase</fullName>
    </submittedName>
</protein>
<feature type="transmembrane region" description="Helical" evidence="9">
    <location>
        <begin position="153"/>
        <end position="175"/>
    </location>
</feature>
<dbReference type="EMBL" id="JAGKSB010000003">
    <property type="protein sequence ID" value="MBP3942682.1"/>
    <property type="molecule type" value="Genomic_DNA"/>
</dbReference>
<dbReference type="Proteomes" id="UP000679691">
    <property type="component" value="Unassembled WGS sequence"/>
</dbReference>
<dbReference type="Pfam" id="PF00884">
    <property type="entry name" value="Sulfatase"/>
    <property type="match status" value="1"/>
</dbReference>
<feature type="binding site" evidence="8">
    <location>
        <position position="467"/>
    </location>
    <ligand>
        <name>Mn(2+)</name>
        <dbReference type="ChEBI" id="CHEBI:29035"/>
    </ligand>
</feature>
<name>A0A8T4H6J7_9SPHI</name>
<dbReference type="AlphaFoldDB" id="A0A8T4H6J7"/>
<sequence length="604" mass="68398">MSALDRILFISYFREKITDFSLSTIGEIFYHGFKMDLSLAAYMSVLPFLVYSLTVFIPAFKVSGKWLSVYTGILLVFFALTSSINLNLYREWGDKISERAIAAFFISPKEAIASTSSSPVLFSVLLILLIIVFGGFLYYLLTSKKSPAPQGSWKTALIRFVVISVFLFSCIRGGYGRATLNSTVAYFSENAFLNHAAVNTHWAFMKDLIAVDRTVNPYKYFEQPEAEKILAPVFASEADSSESILTTQRPNVVLVILESFTAGLIESLGGETQVTPNFEKLRSQGLLFDRIYAASDRSDKGIVGIYSGFPAQGPESIIKHIIKHENLPGMGQEMTAAGYASSFYYGGQSEFYNFKSYMLAHGNAKVVDQSSFNQSEINSSWGVYDALVFDRLLKDASSEKKPFFKTLFTITNHEPFELETAYKFGEATIVNKFRSTAYYTDSVVYDFIEKAKLEPWYSNTLFVFVADHGHRLPTSKWSLDEPERFHIPLLFFGEVLKPAQRGRVMHRLGNQTDLVATLFHQLDLPTERYPWSRDLLNPTVKEYAFFNSKDGFGVRSNTQDISFNAVGNIVSYKREKNHSEAANKELLDKAKAYYQEVYRKFLSY</sequence>
<dbReference type="GO" id="GO:0005886">
    <property type="term" value="C:plasma membrane"/>
    <property type="evidence" value="ECO:0007669"/>
    <property type="project" value="UniProtKB-SubCell"/>
</dbReference>
<proteinExistence type="predicted"/>
<feature type="transmembrane region" description="Helical" evidence="9">
    <location>
        <begin position="67"/>
        <end position="89"/>
    </location>
</feature>
<keyword evidence="4 9" id="KW-1133">Transmembrane helix</keyword>
<evidence type="ECO:0000256" key="6">
    <source>
        <dbReference type="PIRSR" id="PIRSR005091-1"/>
    </source>
</evidence>
<dbReference type="PANTHER" id="PTHR47371:SF3">
    <property type="entry name" value="PHOSPHOGLYCEROL TRANSFERASE I"/>
    <property type="match status" value="1"/>
</dbReference>
<dbReference type="Gene3D" id="3.30.1120.80">
    <property type="match status" value="1"/>
</dbReference>
<dbReference type="InterPro" id="IPR050448">
    <property type="entry name" value="OpgB/LTA_synthase_biosynth"/>
</dbReference>
<evidence type="ECO:0000259" key="10">
    <source>
        <dbReference type="Pfam" id="PF00884"/>
    </source>
</evidence>
<feature type="binding site" evidence="8">
    <location>
        <position position="258"/>
    </location>
    <ligand>
        <name>Mn(2+)</name>
        <dbReference type="ChEBI" id="CHEBI:29035"/>
    </ligand>
</feature>
<dbReference type="GO" id="GO:0016787">
    <property type="term" value="F:hydrolase activity"/>
    <property type="evidence" value="ECO:0007669"/>
    <property type="project" value="UniProtKB-KW"/>
</dbReference>
<keyword evidence="7" id="KW-0479">Metal-binding</keyword>
<feature type="active site" evidence="6">
    <location>
        <position position="298"/>
    </location>
</feature>
<evidence type="ECO:0000256" key="1">
    <source>
        <dbReference type="ARBA" id="ARBA00004651"/>
    </source>
</evidence>
<evidence type="ECO:0000256" key="9">
    <source>
        <dbReference type="SAM" id="Phobius"/>
    </source>
</evidence>
<keyword evidence="2" id="KW-1003">Cell membrane</keyword>
<dbReference type="InterPro" id="IPR017850">
    <property type="entry name" value="Alkaline_phosphatase_core_sf"/>
</dbReference>
<dbReference type="InterPro" id="IPR012160">
    <property type="entry name" value="LtaS-like"/>
</dbReference>
<comment type="subcellular location">
    <subcellularLocation>
        <location evidence="1">Cell membrane</location>
        <topology evidence="1">Multi-pass membrane protein</topology>
    </subcellularLocation>
</comment>
<organism evidence="11 12">
    <name type="scientific">Rhinopithecimicrobium faecis</name>
    <dbReference type="NCBI Taxonomy" id="2820698"/>
    <lineage>
        <taxon>Bacteria</taxon>
        <taxon>Pseudomonadati</taxon>
        <taxon>Bacteroidota</taxon>
        <taxon>Sphingobacteriia</taxon>
        <taxon>Sphingobacteriales</taxon>
        <taxon>Sphingobacteriaceae</taxon>
        <taxon>Rhinopithecimicrobium</taxon>
    </lineage>
</organism>
<accession>A0A8T4H6J7</accession>
<dbReference type="Gene3D" id="3.40.720.10">
    <property type="entry name" value="Alkaline Phosphatase, subunit A"/>
    <property type="match status" value="1"/>
</dbReference>
<dbReference type="CDD" id="cd16015">
    <property type="entry name" value="LTA_synthase"/>
    <property type="match status" value="1"/>
</dbReference>
<feature type="transmembrane region" description="Helical" evidence="9">
    <location>
        <begin position="39"/>
        <end position="60"/>
    </location>
</feature>
<feature type="binding site" evidence="7">
    <location>
        <position position="413"/>
    </location>
    <ligand>
        <name>substrate</name>
    </ligand>
</feature>
<reference evidence="11" key="1">
    <citation type="submission" date="2021-03" db="EMBL/GenBank/DDBJ databases">
        <authorList>
            <person name="Lu T."/>
            <person name="Wang Q."/>
            <person name="Han X."/>
        </authorList>
    </citation>
    <scope>NUCLEOTIDE SEQUENCE</scope>
    <source>
        <strain evidence="11">WQ 2009</strain>
    </source>
</reference>
<keyword evidence="7" id="KW-0464">Manganese</keyword>
<evidence type="ECO:0000256" key="3">
    <source>
        <dbReference type="ARBA" id="ARBA00022692"/>
    </source>
</evidence>
<evidence type="ECO:0000256" key="8">
    <source>
        <dbReference type="PIRSR" id="PIRSR005091-3"/>
    </source>
</evidence>
<dbReference type="PIRSF" id="PIRSF005091">
    <property type="entry name" value="Mmb_sulf_HI1246"/>
    <property type="match status" value="1"/>
</dbReference>
<dbReference type="PANTHER" id="PTHR47371">
    <property type="entry name" value="LIPOTEICHOIC ACID SYNTHASE"/>
    <property type="match status" value="1"/>
</dbReference>
<evidence type="ECO:0000256" key="7">
    <source>
        <dbReference type="PIRSR" id="PIRSR005091-2"/>
    </source>
</evidence>